<evidence type="ECO:0000313" key="6">
    <source>
        <dbReference type="EMBL" id="QPI40267.1"/>
    </source>
</evidence>
<feature type="region of interest" description="Disordered" evidence="4">
    <location>
        <begin position="1"/>
        <end position="24"/>
    </location>
</feature>
<name>A0AAX1JIB5_9MYCO</name>
<sequence>MTQEDRRRWDQRYARSGPPAGAVEPPAFLAAHADRVPTAGQALDLACGQGHASVWLARRGLNVVGLDVSAVAIDQARKLARDNAVDDRCRFCVVDLDDGLPPGSPAAMIVCNLFRDRRLDRAVIGRLAPGGVLAIAALSQVGGRPGPFRAVPGELPAAFAELEILATHEADGRAWLLARAPGLS</sequence>
<dbReference type="PANTHER" id="PTHR43464">
    <property type="entry name" value="METHYLTRANSFERASE"/>
    <property type="match status" value="1"/>
</dbReference>
<dbReference type="RefSeq" id="WP_085074139.1">
    <property type="nucleotide sequence ID" value="NZ_BLKU01000003.1"/>
</dbReference>
<dbReference type="InterPro" id="IPR041698">
    <property type="entry name" value="Methyltransf_25"/>
</dbReference>
<dbReference type="Proteomes" id="UP000663583">
    <property type="component" value="Chromosome"/>
</dbReference>
<reference evidence="6" key="1">
    <citation type="submission" date="2020-11" db="EMBL/GenBank/DDBJ databases">
        <title>Intraspecies plasmid and genomic variation of Mycobacterium kubicae revealed by the complete genome sequences of two clinical isolates.</title>
        <authorList>
            <person name="Hendrix J.R."/>
            <person name="Epperson L.E."/>
            <person name="Honda J.R."/>
            <person name="Strong M."/>
        </authorList>
    </citation>
    <scope>NUCLEOTIDE SEQUENCE</scope>
    <source>
        <strain evidence="6">JCM 13573</strain>
    </source>
</reference>
<keyword evidence="2" id="KW-0808">Transferase</keyword>
<dbReference type="InterPro" id="IPR029063">
    <property type="entry name" value="SAM-dependent_MTases_sf"/>
</dbReference>
<evidence type="ECO:0000313" key="7">
    <source>
        <dbReference type="Proteomes" id="UP000663583"/>
    </source>
</evidence>
<proteinExistence type="predicted"/>
<dbReference type="AlphaFoldDB" id="A0AAX1JIB5"/>
<keyword evidence="1 6" id="KW-0489">Methyltransferase</keyword>
<dbReference type="EMBL" id="CP065047">
    <property type="protein sequence ID" value="QPI40267.1"/>
    <property type="molecule type" value="Genomic_DNA"/>
</dbReference>
<protein>
    <submittedName>
        <fullName evidence="6">Class I SAM-dependent methyltransferase</fullName>
    </submittedName>
</protein>
<dbReference type="Gene3D" id="3.40.50.150">
    <property type="entry name" value="Vaccinia Virus protein VP39"/>
    <property type="match status" value="1"/>
</dbReference>
<dbReference type="Pfam" id="PF13649">
    <property type="entry name" value="Methyltransf_25"/>
    <property type="match status" value="1"/>
</dbReference>
<dbReference type="PANTHER" id="PTHR43464:SF19">
    <property type="entry name" value="UBIQUINONE BIOSYNTHESIS O-METHYLTRANSFERASE, MITOCHONDRIAL"/>
    <property type="match status" value="1"/>
</dbReference>
<evidence type="ECO:0000256" key="4">
    <source>
        <dbReference type="SAM" id="MobiDB-lite"/>
    </source>
</evidence>
<evidence type="ECO:0000259" key="5">
    <source>
        <dbReference type="Pfam" id="PF13649"/>
    </source>
</evidence>
<evidence type="ECO:0000256" key="1">
    <source>
        <dbReference type="ARBA" id="ARBA00022603"/>
    </source>
</evidence>
<evidence type="ECO:0000256" key="2">
    <source>
        <dbReference type="ARBA" id="ARBA00022679"/>
    </source>
</evidence>
<evidence type="ECO:0000256" key="3">
    <source>
        <dbReference type="ARBA" id="ARBA00022691"/>
    </source>
</evidence>
<dbReference type="GO" id="GO:0032259">
    <property type="term" value="P:methylation"/>
    <property type="evidence" value="ECO:0007669"/>
    <property type="project" value="UniProtKB-KW"/>
</dbReference>
<dbReference type="KEGG" id="mku:I2456_13050"/>
<dbReference type="GO" id="GO:0008168">
    <property type="term" value="F:methyltransferase activity"/>
    <property type="evidence" value="ECO:0007669"/>
    <property type="project" value="UniProtKB-KW"/>
</dbReference>
<gene>
    <name evidence="6" type="ORF">I2456_13050</name>
</gene>
<accession>A0AAX1JIB5</accession>
<organism evidence="6 7">
    <name type="scientific">Mycobacterium kubicae</name>
    <dbReference type="NCBI Taxonomy" id="120959"/>
    <lineage>
        <taxon>Bacteria</taxon>
        <taxon>Bacillati</taxon>
        <taxon>Actinomycetota</taxon>
        <taxon>Actinomycetes</taxon>
        <taxon>Mycobacteriales</taxon>
        <taxon>Mycobacteriaceae</taxon>
        <taxon>Mycobacterium</taxon>
        <taxon>Mycobacterium simiae complex</taxon>
    </lineage>
</organism>
<keyword evidence="3" id="KW-0949">S-adenosyl-L-methionine</keyword>
<dbReference type="SUPFAM" id="SSF53335">
    <property type="entry name" value="S-adenosyl-L-methionine-dependent methyltransferases"/>
    <property type="match status" value="1"/>
</dbReference>
<feature type="compositionally biased region" description="Basic and acidic residues" evidence="4">
    <location>
        <begin position="1"/>
        <end position="13"/>
    </location>
</feature>
<feature type="domain" description="Methyltransferase" evidence="5">
    <location>
        <begin position="43"/>
        <end position="115"/>
    </location>
</feature>
<dbReference type="CDD" id="cd02440">
    <property type="entry name" value="AdoMet_MTases"/>
    <property type="match status" value="1"/>
</dbReference>